<dbReference type="STRING" id="537007.BLAHAN_05299"/>
<reference evidence="1" key="1">
    <citation type="submission" date="2009-09" db="EMBL/GenBank/DDBJ databases">
        <authorList>
            <person name="Weinstock G."/>
            <person name="Sodergren E."/>
            <person name="Clifton S."/>
            <person name="Fulton L."/>
            <person name="Fulton B."/>
            <person name="Courtney L."/>
            <person name="Fronick C."/>
            <person name="Harrison M."/>
            <person name="Strong C."/>
            <person name="Farmer C."/>
            <person name="Delahaunty K."/>
            <person name="Markovic C."/>
            <person name="Hall O."/>
            <person name="Minx P."/>
            <person name="Tomlinson C."/>
            <person name="Mitreva M."/>
            <person name="Nelson J."/>
            <person name="Hou S."/>
            <person name="Wollam A."/>
            <person name="Pepin K.H."/>
            <person name="Johnson M."/>
            <person name="Bhonagiri V."/>
            <person name="Nash W.E."/>
            <person name="Warren W."/>
            <person name="Chinwalla A."/>
            <person name="Mardis E.R."/>
            <person name="Wilson R.K."/>
        </authorList>
    </citation>
    <scope>NUCLEOTIDE SEQUENCE [LARGE SCALE GENOMIC DNA]</scope>
    <source>
        <strain evidence="1">DSM 20583</strain>
    </source>
</reference>
<sequence>MIDYGYTKESSLKGISITSRGKKSRGKRYYAKDVMAFNAWKILGYSPIDAEYQNWLSNQKKK</sequence>
<dbReference type="Proteomes" id="UP000003755">
    <property type="component" value="Unassembled WGS sequence"/>
</dbReference>
<protein>
    <submittedName>
        <fullName evidence="1">Uncharacterized protein</fullName>
    </submittedName>
</protein>
<dbReference type="KEGG" id="bhan:CGC63_10130"/>
<comment type="caution">
    <text evidence="1">The sequence shown here is derived from an EMBL/GenBank/DDBJ whole genome shotgun (WGS) entry which is preliminary data.</text>
</comment>
<dbReference type="AlphaFoldDB" id="C9L7D6"/>
<dbReference type="RefSeq" id="WP_003020194.1">
    <property type="nucleotide sequence ID" value="NZ_CP022413.2"/>
</dbReference>
<keyword evidence="2" id="KW-1185">Reference proteome</keyword>
<evidence type="ECO:0000313" key="1">
    <source>
        <dbReference type="EMBL" id="EEX21941.1"/>
    </source>
</evidence>
<dbReference type="EMBL" id="ABYU02000014">
    <property type="protein sequence ID" value="EEX21941.1"/>
    <property type="molecule type" value="Genomic_DNA"/>
</dbReference>
<name>C9L7D6_BLAHA</name>
<proteinExistence type="predicted"/>
<dbReference type="HOGENOM" id="CLU_2895007_0_0_9"/>
<accession>C9L7D6</accession>
<evidence type="ECO:0000313" key="2">
    <source>
        <dbReference type="Proteomes" id="UP000003755"/>
    </source>
</evidence>
<gene>
    <name evidence="1" type="ORF">BLAHAN_05299</name>
</gene>
<organism evidence="1 2">
    <name type="scientific">Blautia hansenii DSM 20583</name>
    <dbReference type="NCBI Taxonomy" id="537007"/>
    <lineage>
        <taxon>Bacteria</taxon>
        <taxon>Bacillati</taxon>
        <taxon>Bacillota</taxon>
        <taxon>Clostridia</taxon>
        <taxon>Lachnospirales</taxon>
        <taxon>Lachnospiraceae</taxon>
        <taxon>Blautia</taxon>
    </lineage>
</organism>